<accession>A0ABM5KZZ5</accession>
<dbReference type="Pfam" id="PF05741">
    <property type="entry name" value="zf-nanos"/>
    <property type="match status" value="1"/>
</dbReference>
<dbReference type="PROSITE" id="PS51522">
    <property type="entry name" value="ZF_NANOS"/>
    <property type="match status" value="1"/>
</dbReference>
<evidence type="ECO:0000256" key="8">
    <source>
        <dbReference type="PROSITE-ProRule" id="PRU00855"/>
    </source>
</evidence>
<dbReference type="RefSeq" id="XP_050515759.1">
    <property type="nucleotide sequence ID" value="XM_050659802.1"/>
</dbReference>
<evidence type="ECO:0000256" key="5">
    <source>
        <dbReference type="ARBA" id="ARBA00022833"/>
    </source>
</evidence>
<evidence type="ECO:0000256" key="1">
    <source>
        <dbReference type="ARBA" id="ARBA00004496"/>
    </source>
</evidence>
<dbReference type="Proteomes" id="UP001652700">
    <property type="component" value="Unplaced"/>
</dbReference>
<comment type="similarity">
    <text evidence="8">Belongs to the nanos family.</text>
</comment>
<evidence type="ECO:0000313" key="11">
    <source>
        <dbReference type="Proteomes" id="UP001652700"/>
    </source>
</evidence>
<name>A0ABM5KZZ5_DIAVI</name>
<proteinExistence type="inferred from homology"/>
<keyword evidence="3" id="KW-0479">Metal-binding</keyword>
<keyword evidence="7 8" id="KW-0694">RNA-binding</keyword>
<keyword evidence="2" id="KW-0963">Cytoplasm</keyword>
<dbReference type="InterPro" id="IPR008705">
    <property type="entry name" value="Nanos/Xcar2"/>
</dbReference>
<evidence type="ECO:0000256" key="4">
    <source>
        <dbReference type="ARBA" id="ARBA00022771"/>
    </source>
</evidence>
<comment type="subcellular location">
    <subcellularLocation>
        <location evidence="1">Cytoplasm</location>
    </subcellularLocation>
</comment>
<evidence type="ECO:0000256" key="6">
    <source>
        <dbReference type="ARBA" id="ARBA00022845"/>
    </source>
</evidence>
<evidence type="ECO:0000256" key="2">
    <source>
        <dbReference type="ARBA" id="ARBA00022490"/>
    </source>
</evidence>
<dbReference type="InterPro" id="IPR024161">
    <property type="entry name" value="Znf_nanos-typ"/>
</dbReference>
<keyword evidence="11" id="KW-1185">Reference proteome</keyword>
<feature type="domain" description="Nanos-type" evidence="9">
    <location>
        <begin position="108"/>
        <end position="162"/>
    </location>
</feature>
<dbReference type="Gene3D" id="4.10.60.30">
    <property type="entry name" value="Nanos, RNA-binding domain"/>
    <property type="match status" value="1"/>
</dbReference>
<dbReference type="EnsemblMetazoa" id="XM_050659802.1">
    <property type="protein sequence ID" value="XP_050515759.1"/>
    <property type="gene ID" value="LOC126890678"/>
</dbReference>
<keyword evidence="5" id="KW-0862">Zinc</keyword>
<evidence type="ECO:0000259" key="9">
    <source>
        <dbReference type="PROSITE" id="PS51522"/>
    </source>
</evidence>
<keyword evidence="4 8" id="KW-0863">Zinc-finger</keyword>
<dbReference type="GeneID" id="126890678"/>
<organism evidence="10 11">
    <name type="scientific">Diabrotica virgifera virgifera</name>
    <name type="common">western corn rootworm</name>
    <dbReference type="NCBI Taxonomy" id="50390"/>
    <lineage>
        <taxon>Eukaryota</taxon>
        <taxon>Metazoa</taxon>
        <taxon>Ecdysozoa</taxon>
        <taxon>Arthropoda</taxon>
        <taxon>Hexapoda</taxon>
        <taxon>Insecta</taxon>
        <taxon>Pterygota</taxon>
        <taxon>Neoptera</taxon>
        <taxon>Endopterygota</taxon>
        <taxon>Coleoptera</taxon>
        <taxon>Polyphaga</taxon>
        <taxon>Cucujiformia</taxon>
        <taxon>Chrysomeloidea</taxon>
        <taxon>Chrysomelidae</taxon>
        <taxon>Galerucinae</taxon>
        <taxon>Diabroticina</taxon>
        <taxon>Diabroticites</taxon>
        <taxon>Diabrotica</taxon>
    </lineage>
</organism>
<protein>
    <recommendedName>
        <fullName evidence="9">Nanos-type domain-containing protein</fullName>
    </recommendedName>
</protein>
<sequence length="188" mass="21527">MDSSSRYTFEDLFRFDLGIRIQDPKEDIFEANQSVDSFYQEPKDTQTLDNSFARYKDNSTAYTRELGAVAKGSQPSGASTSLNIPDKDDIKKDFENFNLVENNHGNMFCGFCRKNNEPDYVFYSHYMKGKDDSVLCPILQKYVCAICGATGKVAHTRRYCPFNQNQGKRGRTTRKLASGREVSFFNHK</sequence>
<evidence type="ECO:0000256" key="3">
    <source>
        <dbReference type="ARBA" id="ARBA00022723"/>
    </source>
</evidence>
<evidence type="ECO:0000313" key="10">
    <source>
        <dbReference type="EnsemblMetazoa" id="XP_050515759.1"/>
    </source>
</evidence>
<dbReference type="PANTHER" id="PTHR12887">
    <property type="entry name" value="NANOS PROTEIN"/>
    <property type="match status" value="1"/>
</dbReference>
<evidence type="ECO:0000256" key="7">
    <source>
        <dbReference type="ARBA" id="ARBA00022884"/>
    </source>
</evidence>
<reference evidence="10" key="1">
    <citation type="submission" date="2025-05" db="UniProtKB">
        <authorList>
            <consortium name="EnsemblMetazoa"/>
        </authorList>
    </citation>
    <scope>IDENTIFICATION</scope>
</reference>
<dbReference type="InterPro" id="IPR038129">
    <property type="entry name" value="Nanos_sf"/>
</dbReference>
<keyword evidence="6 8" id="KW-0810">Translation regulation</keyword>